<dbReference type="HOGENOM" id="CLU_930044_0_0_11"/>
<dbReference type="EMBL" id="AP012052">
    <property type="protein sequence ID" value="BAJ73164.1"/>
    <property type="molecule type" value="Genomic_DNA"/>
</dbReference>
<accession>E8N8V5</accession>
<keyword evidence="1" id="KW-0472">Membrane</keyword>
<evidence type="ECO:0000313" key="3">
    <source>
        <dbReference type="Proteomes" id="UP000008975"/>
    </source>
</evidence>
<feature type="transmembrane region" description="Helical" evidence="1">
    <location>
        <begin position="114"/>
        <end position="137"/>
    </location>
</feature>
<dbReference type="eggNOG" id="ENOG503269F">
    <property type="taxonomic scope" value="Bacteria"/>
</dbReference>
<sequence>MSVALVPYPLPPGWNLRPARPRSRLTTGVLVVSCIVLAAALWGAVVAGQTILAMVVALVLLGFIAVVAVGGERAGGERALPEFVNALALTRAETRPVDSWVSFFRQRAPTLWSCLWLLGGGSATTAACGILIVRCVVEGGQALLGLVFLVPLTLAAAIVALAGANSLAVRGRARWFARRPRGLVVGRSGVTLYSFDRGDYDRSWSWDVIVDVVPSGLVDARRGNTVPELKLHVVGTDGAAEEHHVPVDSLASHAWLVYAVLRFWREHPELRDELDTSTAQERMESWMTGLSKAADAQGA</sequence>
<dbReference type="KEGG" id="mts:MTES_0200"/>
<protein>
    <submittedName>
        <fullName evidence="2">Trk-type K+ transport systems, membrane components</fullName>
    </submittedName>
</protein>
<dbReference type="Proteomes" id="UP000008975">
    <property type="component" value="Chromosome"/>
</dbReference>
<feature type="transmembrane region" description="Helical" evidence="1">
    <location>
        <begin position="143"/>
        <end position="169"/>
    </location>
</feature>
<gene>
    <name evidence="2" type="ordered locus">MTES_0200</name>
</gene>
<evidence type="ECO:0000256" key="1">
    <source>
        <dbReference type="SAM" id="Phobius"/>
    </source>
</evidence>
<proteinExistence type="predicted"/>
<feature type="transmembrane region" description="Helical" evidence="1">
    <location>
        <begin position="51"/>
        <end position="70"/>
    </location>
</feature>
<evidence type="ECO:0000313" key="2">
    <source>
        <dbReference type="EMBL" id="BAJ73164.1"/>
    </source>
</evidence>
<name>E8N8V5_MICTS</name>
<dbReference type="OrthoDB" id="5056404at2"/>
<keyword evidence="1" id="KW-0812">Transmembrane</keyword>
<reference evidence="2 3" key="1">
    <citation type="journal article" date="2011" name="J. Bacteriol.">
        <title>Genome sequence of Microbacterium testaceum StLB037, an N-acylhomoserine lactone-degrading bacterium isolated from potato leaves.</title>
        <authorList>
            <person name="Morohoshi T."/>
            <person name="Wang W.-Z."/>
            <person name="Someya N."/>
            <person name="Ikeda T."/>
        </authorList>
    </citation>
    <scope>NUCLEOTIDE SEQUENCE [LARGE SCALE GENOMIC DNA]</scope>
    <source>
        <strain evidence="2 3">StLB037</strain>
    </source>
</reference>
<reference key="2">
    <citation type="submission" date="2011-02" db="EMBL/GenBank/DDBJ databases">
        <title>Genome sequence of Microbacterium testaceum StLB037.</title>
        <authorList>
            <person name="Morohoshi T."/>
            <person name="Wang W.Z."/>
            <person name="Someya N."/>
            <person name="Ikeda T."/>
        </authorList>
    </citation>
    <scope>NUCLEOTIDE SEQUENCE</scope>
    <source>
        <strain>StLB037</strain>
    </source>
</reference>
<keyword evidence="1" id="KW-1133">Transmembrane helix</keyword>
<dbReference type="AlphaFoldDB" id="E8N8V5"/>
<organism evidence="2 3">
    <name type="scientific">Microbacterium testaceum (strain StLB037)</name>
    <dbReference type="NCBI Taxonomy" id="979556"/>
    <lineage>
        <taxon>Bacteria</taxon>
        <taxon>Bacillati</taxon>
        <taxon>Actinomycetota</taxon>
        <taxon>Actinomycetes</taxon>
        <taxon>Micrococcales</taxon>
        <taxon>Microbacteriaceae</taxon>
        <taxon>Microbacterium</taxon>
    </lineage>
</organism>
<dbReference type="RefSeq" id="WP_013583291.1">
    <property type="nucleotide sequence ID" value="NC_015125.1"/>
</dbReference>
<feature type="transmembrane region" description="Helical" evidence="1">
    <location>
        <begin position="25"/>
        <end position="45"/>
    </location>
</feature>